<dbReference type="Proteomes" id="UP000077755">
    <property type="component" value="Chromosome 8"/>
</dbReference>
<keyword evidence="9" id="KW-1185">Reference proteome</keyword>
<protein>
    <recommendedName>
        <fullName evidence="3">glucan endo-1,3-beta-D-glucosidase</fullName>
        <ecNumber evidence="3">3.2.1.39</ecNumber>
    </recommendedName>
</protein>
<dbReference type="AlphaFoldDB" id="A0AAF0XPT7"/>
<evidence type="ECO:0000256" key="5">
    <source>
        <dbReference type="ARBA" id="ARBA00022801"/>
    </source>
</evidence>
<reference evidence="8" key="2">
    <citation type="submission" date="2022-03" db="EMBL/GenBank/DDBJ databases">
        <title>Draft title - Genomic analysis of global carrot germplasm unveils the trajectory of domestication and the origin of high carotenoid orange carrot.</title>
        <authorList>
            <person name="Iorizzo M."/>
            <person name="Ellison S."/>
            <person name="Senalik D."/>
            <person name="Macko-Podgorni A."/>
            <person name="Grzebelus D."/>
            <person name="Bostan H."/>
            <person name="Rolling W."/>
            <person name="Curaba J."/>
            <person name="Simon P."/>
        </authorList>
    </citation>
    <scope>NUCLEOTIDE SEQUENCE</scope>
    <source>
        <tissue evidence="8">Leaf</tissue>
    </source>
</reference>
<accession>A0AAF0XPT7</accession>
<gene>
    <name evidence="8" type="ORF">DCAR_0831539</name>
</gene>
<evidence type="ECO:0000256" key="4">
    <source>
        <dbReference type="ARBA" id="ARBA00022729"/>
    </source>
</evidence>
<dbReference type="SUPFAM" id="SSF51445">
    <property type="entry name" value="(Trans)glycosidases"/>
    <property type="match status" value="1"/>
</dbReference>
<dbReference type="GO" id="GO:0042973">
    <property type="term" value="F:glucan endo-1,3-beta-D-glucosidase activity"/>
    <property type="evidence" value="ECO:0007669"/>
    <property type="project" value="UniProtKB-EC"/>
</dbReference>
<dbReference type="InterPro" id="IPR000490">
    <property type="entry name" value="Glyco_hydro_17"/>
</dbReference>
<comment type="catalytic activity">
    <reaction evidence="1">
        <text>Hydrolysis of (1-&gt;3)-beta-D-glucosidic linkages in (1-&gt;3)-beta-D-glucans.</text>
        <dbReference type="EC" id="3.2.1.39"/>
    </reaction>
</comment>
<evidence type="ECO:0000313" key="8">
    <source>
        <dbReference type="EMBL" id="WOH12041.1"/>
    </source>
</evidence>
<dbReference type="Gene3D" id="3.20.20.80">
    <property type="entry name" value="Glycosidases"/>
    <property type="match status" value="1"/>
</dbReference>
<name>A0AAF0XPT7_DAUCS</name>
<dbReference type="InterPro" id="IPR017853">
    <property type="entry name" value="GH"/>
</dbReference>
<keyword evidence="5" id="KW-0378">Hydrolase</keyword>
<evidence type="ECO:0000256" key="7">
    <source>
        <dbReference type="RuleBase" id="RU004335"/>
    </source>
</evidence>
<comment type="similarity">
    <text evidence="2 7">Belongs to the glycosyl hydrolase 17 family.</text>
</comment>
<evidence type="ECO:0000256" key="1">
    <source>
        <dbReference type="ARBA" id="ARBA00000382"/>
    </source>
</evidence>
<dbReference type="InterPro" id="IPR044965">
    <property type="entry name" value="Glyco_hydro_17_plant"/>
</dbReference>
<proteinExistence type="inferred from homology"/>
<evidence type="ECO:0000256" key="3">
    <source>
        <dbReference type="ARBA" id="ARBA00012780"/>
    </source>
</evidence>
<reference evidence="8" key="1">
    <citation type="journal article" date="2016" name="Nat. Genet.">
        <title>A high-quality carrot genome assembly provides new insights into carotenoid accumulation and asterid genome evolution.</title>
        <authorList>
            <person name="Iorizzo M."/>
            <person name="Ellison S."/>
            <person name="Senalik D."/>
            <person name="Zeng P."/>
            <person name="Satapoomin P."/>
            <person name="Huang J."/>
            <person name="Bowman M."/>
            <person name="Iovene M."/>
            <person name="Sanseverino W."/>
            <person name="Cavagnaro P."/>
            <person name="Yildiz M."/>
            <person name="Macko-Podgorni A."/>
            <person name="Moranska E."/>
            <person name="Grzebelus E."/>
            <person name="Grzebelus D."/>
            <person name="Ashrafi H."/>
            <person name="Zheng Z."/>
            <person name="Cheng S."/>
            <person name="Spooner D."/>
            <person name="Van Deynze A."/>
            <person name="Simon P."/>
        </authorList>
    </citation>
    <scope>NUCLEOTIDE SEQUENCE</scope>
    <source>
        <tissue evidence="8">Leaf</tissue>
    </source>
</reference>
<keyword evidence="6" id="KW-0326">Glycosidase</keyword>
<dbReference type="FunFam" id="3.20.20.80:FF:000005">
    <property type="entry name" value="Glucan endo-1,3-beta-glucosidase 14"/>
    <property type="match status" value="1"/>
</dbReference>
<evidence type="ECO:0000256" key="6">
    <source>
        <dbReference type="ARBA" id="ARBA00023295"/>
    </source>
</evidence>
<dbReference type="EC" id="3.2.1.39" evidence="3"/>
<evidence type="ECO:0000313" key="9">
    <source>
        <dbReference type="Proteomes" id="UP000077755"/>
    </source>
</evidence>
<dbReference type="Pfam" id="PF00332">
    <property type="entry name" value="Glyco_hydro_17"/>
    <property type="match status" value="1"/>
</dbReference>
<keyword evidence="4" id="KW-0732">Signal</keyword>
<evidence type="ECO:0000256" key="2">
    <source>
        <dbReference type="ARBA" id="ARBA00008773"/>
    </source>
</evidence>
<dbReference type="PANTHER" id="PTHR32227">
    <property type="entry name" value="GLUCAN ENDO-1,3-BETA-GLUCOSIDASE BG1-RELATED-RELATED"/>
    <property type="match status" value="1"/>
</dbReference>
<dbReference type="GO" id="GO:0005975">
    <property type="term" value="P:carbohydrate metabolic process"/>
    <property type="evidence" value="ECO:0007669"/>
    <property type="project" value="InterPro"/>
</dbReference>
<sequence>MISIFWAGFHFVRQVESLGINYGQIGNNLPQPQIVLQLLRSLKITKARIYDTDPQVLTAFANSGVSLIVTIENDMLATIMDQQQALQWVTHRIKPYVPDTKITGIAVGNEVFTGDDVTLIDKLVPAIISIHKALVDLGLDQFIQVSTPSSLAVLANSFPPSAGCFQPELNEIMTQFLHFLSNTKSPFWINAYPYFAYKDDPSGIPLNYVLFNPNDGMVDPHTKLKYDNMLYAQVDSVVYAMARLGFGGIEVKVSETGWPSQGDPNEVGATATNAAIYNRNLLRRQMKNEGTPLKPKLKLDVYLFALFNEDMKPGPASERNYGLYEPDLTMAYNVGLSSATSTATISLSSSADHLVNS</sequence>
<dbReference type="EMBL" id="CP093350">
    <property type="protein sequence ID" value="WOH12041.1"/>
    <property type="molecule type" value="Genomic_DNA"/>
</dbReference>
<organism evidence="8 9">
    <name type="scientific">Daucus carota subsp. sativus</name>
    <name type="common">Carrot</name>
    <dbReference type="NCBI Taxonomy" id="79200"/>
    <lineage>
        <taxon>Eukaryota</taxon>
        <taxon>Viridiplantae</taxon>
        <taxon>Streptophyta</taxon>
        <taxon>Embryophyta</taxon>
        <taxon>Tracheophyta</taxon>
        <taxon>Spermatophyta</taxon>
        <taxon>Magnoliopsida</taxon>
        <taxon>eudicotyledons</taxon>
        <taxon>Gunneridae</taxon>
        <taxon>Pentapetalae</taxon>
        <taxon>asterids</taxon>
        <taxon>campanulids</taxon>
        <taxon>Apiales</taxon>
        <taxon>Apiaceae</taxon>
        <taxon>Apioideae</taxon>
        <taxon>Scandiceae</taxon>
        <taxon>Daucinae</taxon>
        <taxon>Daucus</taxon>
        <taxon>Daucus sect. Daucus</taxon>
    </lineage>
</organism>